<name>A0A926EKJ2_9FIRM</name>
<keyword evidence="2" id="KW-1185">Reference proteome</keyword>
<comment type="caution">
    <text evidence="1">The sequence shown here is derived from an EMBL/GenBank/DDBJ whole genome shotgun (WGS) entry which is preliminary data.</text>
</comment>
<proteinExistence type="predicted"/>
<protein>
    <submittedName>
        <fullName evidence="1">Uncharacterized protein</fullName>
    </submittedName>
</protein>
<reference evidence="1" key="1">
    <citation type="submission" date="2020-08" db="EMBL/GenBank/DDBJ databases">
        <title>Genome public.</title>
        <authorList>
            <person name="Liu C."/>
            <person name="Sun Q."/>
        </authorList>
    </citation>
    <scope>NUCLEOTIDE SEQUENCE</scope>
    <source>
        <strain evidence="1">NSJ-12</strain>
    </source>
</reference>
<sequence length="93" mass="11165">MEPKNYTSKLDTVYQDAKKRTLLHIDKLRHAKESEIIESDRIFQYLQQTIDCLQLCIEHLPKESETRIRYAQYKDELGELGEEVVRLTNPNRW</sequence>
<dbReference type="Proteomes" id="UP000655830">
    <property type="component" value="Unassembled WGS sequence"/>
</dbReference>
<evidence type="ECO:0000313" key="1">
    <source>
        <dbReference type="EMBL" id="MBC8579753.1"/>
    </source>
</evidence>
<dbReference type="EMBL" id="JACRSY010000013">
    <property type="protein sequence ID" value="MBC8579753.1"/>
    <property type="molecule type" value="Genomic_DNA"/>
</dbReference>
<accession>A0A926EKJ2</accession>
<organism evidence="1 2">
    <name type="scientific">Zhenhengia yiwuensis</name>
    <dbReference type="NCBI Taxonomy" id="2763666"/>
    <lineage>
        <taxon>Bacteria</taxon>
        <taxon>Bacillati</taxon>
        <taxon>Bacillota</taxon>
        <taxon>Clostridia</taxon>
        <taxon>Lachnospirales</taxon>
        <taxon>Lachnospiraceae</taxon>
        <taxon>Zhenhengia</taxon>
    </lineage>
</organism>
<dbReference type="RefSeq" id="WP_249332708.1">
    <property type="nucleotide sequence ID" value="NZ_JACRSY010000013.1"/>
</dbReference>
<dbReference type="AlphaFoldDB" id="A0A926EKJ2"/>
<gene>
    <name evidence="1" type="ORF">H8718_09450</name>
</gene>
<evidence type="ECO:0000313" key="2">
    <source>
        <dbReference type="Proteomes" id="UP000655830"/>
    </source>
</evidence>